<dbReference type="RefSeq" id="WP_006870181.1">
    <property type="nucleotide sequence ID" value="NZ_JH413811.1"/>
</dbReference>
<accession>G9ELY4</accession>
<keyword evidence="2" id="KW-1185">Reference proteome</keyword>
<gene>
    <name evidence="1" type="ORF">LDG_6245</name>
</gene>
<evidence type="ECO:0000313" key="1">
    <source>
        <dbReference type="EMBL" id="EHL31584.1"/>
    </source>
</evidence>
<dbReference type="HOGENOM" id="CLU_911524_0_0_6"/>
<dbReference type="OrthoDB" id="274297at2"/>
<proteinExistence type="predicted"/>
<dbReference type="Proteomes" id="UP000002770">
    <property type="component" value="Unassembled WGS sequence"/>
</dbReference>
<dbReference type="EMBL" id="JH413811">
    <property type="protein sequence ID" value="EHL31584.1"/>
    <property type="molecule type" value="Genomic_DNA"/>
</dbReference>
<protein>
    <submittedName>
        <fullName evidence="1">Uncharacterized protein</fullName>
    </submittedName>
</protein>
<dbReference type="eggNOG" id="COG0070">
    <property type="taxonomic scope" value="Bacteria"/>
</dbReference>
<name>G9ELY4_9GAMM</name>
<sequence length="305" mass="34232">MRQAIIKLIAFGITTLFLGMNSYANTALSQLNSSDHQLQIAAAKNVAKNVIFTKPGYSFVFGWEGDHLIENTERDKELYGLMGLGGHALDLFIRNYKYYALSFAAPYNDELEPGTYTEARRYPFNKEFEPGLDFSGNGYGCRQLSGQFKVLEIETDSSGNLSKFAADFEHHCEMNSTPTLGSIRFNSSLPTTSAPAILYKESLIIPLLKISSGKDNLPQYRSMVLHRLTPEIYQVDSIVPAENTTEDGIKVPAGYNHELERFVIASVIELSSVEAPKEYEMRFEKLPDELTVGTQLKLNELMQIR</sequence>
<dbReference type="AlphaFoldDB" id="G9ELY4"/>
<reference evidence="1 2" key="1">
    <citation type="journal article" date="2011" name="BMC Genomics">
        <title>Insight into cross-talk between intra-amoebal pathogens.</title>
        <authorList>
            <person name="Gimenez G."/>
            <person name="Bertelli C."/>
            <person name="Moliner C."/>
            <person name="Robert C."/>
            <person name="Raoult D."/>
            <person name="Fournier P.E."/>
            <person name="Greub G."/>
        </authorList>
    </citation>
    <scope>NUCLEOTIDE SEQUENCE [LARGE SCALE GENOMIC DNA]</scope>
    <source>
        <strain evidence="1 2">LLAP12</strain>
    </source>
</reference>
<organism evidence="1 2">
    <name type="scientific">Legionella drancourtii LLAP12</name>
    <dbReference type="NCBI Taxonomy" id="658187"/>
    <lineage>
        <taxon>Bacteria</taxon>
        <taxon>Pseudomonadati</taxon>
        <taxon>Pseudomonadota</taxon>
        <taxon>Gammaproteobacteria</taxon>
        <taxon>Legionellales</taxon>
        <taxon>Legionellaceae</taxon>
        <taxon>Legionella</taxon>
    </lineage>
</organism>
<evidence type="ECO:0000313" key="2">
    <source>
        <dbReference type="Proteomes" id="UP000002770"/>
    </source>
</evidence>
<dbReference type="STRING" id="658187.LDG_6245"/>
<dbReference type="InParanoid" id="G9ELY4"/>